<comment type="caution">
    <text evidence="1">The sequence shown here is derived from an EMBL/GenBank/DDBJ whole genome shotgun (WGS) entry which is preliminary data.</text>
</comment>
<dbReference type="EMBL" id="CAXKWB010063907">
    <property type="protein sequence ID" value="CAL4187028.1"/>
    <property type="molecule type" value="Genomic_DNA"/>
</dbReference>
<accession>A0AAV2SFK2</accession>
<sequence length="123" mass="13392">MPQSIHYCTDMDCKGTPCRLASSLFSHQCENTACIVPWGSISIPPPWVACVSACGLRDQHEVSPQNRSLVMVEQLWVLVNNCGCWLASLPAFCCCLTTCIATNSEDIFMLLNDPLGASVVPID</sequence>
<organism evidence="1 2">
    <name type="scientific">Meganyctiphanes norvegica</name>
    <name type="common">Northern krill</name>
    <name type="synonym">Thysanopoda norvegica</name>
    <dbReference type="NCBI Taxonomy" id="48144"/>
    <lineage>
        <taxon>Eukaryota</taxon>
        <taxon>Metazoa</taxon>
        <taxon>Ecdysozoa</taxon>
        <taxon>Arthropoda</taxon>
        <taxon>Crustacea</taxon>
        <taxon>Multicrustacea</taxon>
        <taxon>Malacostraca</taxon>
        <taxon>Eumalacostraca</taxon>
        <taxon>Eucarida</taxon>
        <taxon>Euphausiacea</taxon>
        <taxon>Euphausiidae</taxon>
        <taxon>Meganyctiphanes</taxon>
    </lineage>
</organism>
<protein>
    <submittedName>
        <fullName evidence="1">Uncharacterized protein</fullName>
    </submittedName>
</protein>
<dbReference type="AlphaFoldDB" id="A0AAV2SFK2"/>
<name>A0AAV2SFK2_MEGNR</name>
<gene>
    <name evidence="1" type="ORF">MNOR_LOCUS36138</name>
</gene>
<proteinExistence type="predicted"/>
<keyword evidence="2" id="KW-1185">Reference proteome</keyword>
<dbReference type="Proteomes" id="UP001497623">
    <property type="component" value="Unassembled WGS sequence"/>
</dbReference>
<evidence type="ECO:0000313" key="2">
    <source>
        <dbReference type="Proteomes" id="UP001497623"/>
    </source>
</evidence>
<reference evidence="1 2" key="1">
    <citation type="submission" date="2024-05" db="EMBL/GenBank/DDBJ databases">
        <authorList>
            <person name="Wallberg A."/>
        </authorList>
    </citation>
    <scope>NUCLEOTIDE SEQUENCE [LARGE SCALE GENOMIC DNA]</scope>
</reference>
<evidence type="ECO:0000313" key="1">
    <source>
        <dbReference type="EMBL" id="CAL4187028.1"/>
    </source>
</evidence>